<dbReference type="AlphaFoldDB" id="A0A1F6NXY6"/>
<reference evidence="1 2" key="1">
    <citation type="journal article" date="2016" name="Nat. Commun.">
        <title>Thousands of microbial genomes shed light on interconnected biogeochemical processes in an aquifer system.</title>
        <authorList>
            <person name="Anantharaman K."/>
            <person name="Brown C.T."/>
            <person name="Hug L.A."/>
            <person name="Sharon I."/>
            <person name="Castelle C.J."/>
            <person name="Probst A.J."/>
            <person name="Thomas B.C."/>
            <person name="Singh A."/>
            <person name="Wilkins M.J."/>
            <person name="Karaoz U."/>
            <person name="Brodie E.L."/>
            <person name="Williams K.H."/>
            <person name="Hubbard S.S."/>
            <person name="Banfield J.F."/>
        </authorList>
    </citation>
    <scope>NUCLEOTIDE SEQUENCE [LARGE SCALE GENOMIC DNA]</scope>
</reference>
<dbReference type="STRING" id="1798704.A3J93_01720"/>
<proteinExistence type="predicted"/>
<protein>
    <submittedName>
        <fullName evidence="1">Uncharacterized protein</fullName>
    </submittedName>
</protein>
<organism evidence="1 2">
    <name type="scientific">Candidatus Magasanikbacteria bacterium RIFOXYC2_FULL_42_28</name>
    <dbReference type="NCBI Taxonomy" id="1798704"/>
    <lineage>
        <taxon>Bacteria</taxon>
        <taxon>Candidatus Magasanikiibacteriota</taxon>
    </lineage>
</organism>
<comment type="caution">
    <text evidence="1">The sequence shown here is derived from an EMBL/GenBank/DDBJ whole genome shotgun (WGS) entry which is preliminary data.</text>
</comment>
<evidence type="ECO:0000313" key="1">
    <source>
        <dbReference type="EMBL" id="OGH88789.1"/>
    </source>
</evidence>
<dbReference type="Proteomes" id="UP000177907">
    <property type="component" value="Unassembled WGS sequence"/>
</dbReference>
<sequence length="113" mass="13059">MADFIHADQATGKWQTLTLCEQLGNVGSEVGRAAKWEVKGMREMRDKALERGFELLDLTIADIRWHGPKLKEICRAREVLADTFYGDRQYGDTPEKMEKYFFEFAMAARNKIP</sequence>
<evidence type="ECO:0000313" key="2">
    <source>
        <dbReference type="Proteomes" id="UP000177907"/>
    </source>
</evidence>
<gene>
    <name evidence="1" type="ORF">A3J93_01720</name>
</gene>
<name>A0A1F6NXY6_9BACT</name>
<accession>A0A1F6NXY6</accession>
<dbReference type="EMBL" id="MFQZ01000001">
    <property type="protein sequence ID" value="OGH88789.1"/>
    <property type="molecule type" value="Genomic_DNA"/>
</dbReference>